<dbReference type="AlphaFoldDB" id="A0A822XQD2"/>
<proteinExistence type="predicted"/>
<reference evidence="1 2" key="1">
    <citation type="journal article" date="2020" name="Mol. Biol. Evol.">
        <title>Distinct Expression and Methylation Patterns for Genes with Different Fates following a Single Whole-Genome Duplication in Flowering Plants.</title>
        <authorList>
            <person name="Shi T."/>
            <person name="Rahmani R.S."/>
            <person name="Gugger P.F."/>
            <person name="Wang M."/>
            <person name="Li H."/>
            <person name="Zhang Y."/>
            <person name="Li Z."/>
            <person name="Wang Q."/>
            <person name="Van de Peer Y."/>
            <person name="Marchal K."/>
            <person name="Chen J."/>
        </authorList>
    </citation>
    <scope>NUCLEOTIDE SEQUENCE [LARGE SCALE GENOMIC DNA]</scope>
    <source>
        <tissue evidence="1">Leaf</tissue>
    </source>
</reference>
<keyword evidence="2" id="KW-1185">Reference proteome</keyword>
<name>A0A822XQD2_NELNU</name>
<sequence length="46" mass="5165">MPSSYVHNSSCATITPNLQLNVLQKLKIIAKVLCFQNLNNIMTNDM</sequence>
<evidence type="ECO:0000313" key="1">
    <source>
        <dbReference type="EMBL" id="DAD20935.1"/>
    </source>
</evidence>
<organism evidence="1 2">
    <name type="scientific">Nelumbo nucifera</name>
    <name type="common">Sacred lotus</name>
    <dbReference type="NCBI Taxonomy" id="4432"/>
    <lineage>
        <taxon>Eukaryota</taxon>
        <taxon>Viridiplantae</taxon>
        <taxon>Streptophyta</taxon>
        <taxon>Embryophyta</taxon>
        <taxon>Tracheophyta</taxon>
        <taxon>Spermatophyta</taxon>
        <taxon>Magnoliopsida</taxon>
        <taxon>Proteales</taxon>
        <taxon>Nelumbonaceae</taxon>
        <taxon>Nelumbo</taxon>
    </lineage>
</organism>
<protein>
    <submittedName>
        <fullName evidence="1">Uncharacterized protein</fullName>
    </submittedName>
</protein>
<gene>
    <name evidence="1" type="ORF">HUJ06_022398</name>
</gene>
<comment type="caution">
    <text evidence="1">The sequence shown here is derived from an EMBL/GenBank/DDBJ whole genome shotgun (WGS) entry which is preliminary data.</text>
</comment>
<evidence type="ECO:0000313" key="2">
    <source>
        <dbReference type="Proteomes" id="UP000607653"/>
    </source>
</evidence>
<accession>A0A822XQD2</accession>
<dbReference type="EMBL" id="DUZY01000001">
    <property type="protein sequence ID" value="DAD20935.1"/>
    <property type="molecule type" value="Genomic_DNA"/>
</dbReference>
<dbReference type="Proteomes" id="UP000607653">
    <property type="component" value="Unassembled WGS sequence"/>
</dbReference>